<evidence type="ECO:0000313" key="3">
    <source>
        <dbReference type="Proteomes" id="UP001187192"/>
    </source>
</evidence>
<sequence length="134" mass="14145">MKSKSRNPKGDSNPLWNWNETRLNKKRNTEKRFPIAEFLDRAKQRAEDSVLGPGAGAGIGCGVGLGLGLVGGFGFGGSQWNHVKLVLGIGFGCGVGLGVGYGQGFGYGYSLESLESDLSNNDSDSHDKRGLIGI</sequence>
<accession>A0AA87ZR87</accession>
<dbReference type="PANTHER" id="PTHR34201">
    <property type="entry name" value="GLYCINE-RICH PROTEIN"/>
    <property type="match status" value="1"/>
</dbReference>
<dbReference type="AlphaFoldDB" id="A0AA87ZR87"/>
<gene>
    <name evidence="2" type="ORF">TIFTF001_001973</name>
</gene>
<organism evidence="2 3">
    <name type="scientific">Ficus carica</name>
    <name type="common">Common fig</name>
    <dbReference type="NCBI Taxonomy" id="3494"/>
    <lineage>
        <taxon>Eukaryota</taxon>
        <taxon>Viridiplantae</taxon>
        <taxon>Streptophyta</taxon>
        <taxon>Embryophyta</taxon>
        <taxon>Tracheophyta</taxon>
        <taxon>Spermatophyta</taxon>
        <taxon>Magnoliopsida</taxon>
        <taxon>eudicotyledons</taxon>
        <taxon>Gunneridae</taxon>
        <taxon>Pentapetalae</taxon>
        <taxon>rosids</taxon>
        <taxon>fabids</taxon>
        <taxon>Rosales</taxon>
        <taxon>Moraceae</taxon>
        <taxon>Ficeae</taxon>
        <taxon>Ficus</taxon>
    </lineage>
</organism>
<keyword evidence="3" id="KW-1185">Reference proteome</keyword>
<feature type="region of interest" description="Disordered" evidence="1">
    <location>
        <begin position="1"/>
        <end position="20"/>
    </location>
</feature>
<name>A0AA87ZR87_FICCA</name>
<dbReference type="PANTHER" id="PTHR34201:SF6">
    <property type="entry name" value="GLYCINE-RICH PROTEIN"/>
    <property type="match status" value="1"/>
</dbReference>
<dbReference type="Proteomes" id="UP001187192">
    <property type="component" value="Unassembled WGS sequence"/>
</dbReference>
<proteinExistence type="predicted"/>
<dbReference type="InterPro" id="IPR053288">
    <property type="entry name" value="TGD_Bridge_Protein"/>
</dbReference>
<comment type="caution">
    <text evidence="2">The sequence shown here is derived from an EMBL/GenBank/DDBJ whole genome shotgun (WGS) entry which is preliminary data.</text>
</comment>
<evidence type="ECO:0000256" key="1">
    <source>
        <dbReference type="SAM" id="MobiDB-lite"/>
    </source>
</evidence>
<evidence type="ECO:0000313" key="2">
    <source>
        <dbReference type="EMBL" id="GMN28221.1"/>
    </source>
</evidence>
<dbReference type="EMBL" id="BTGU01000002">
    <property type="protein sequence ID" value="GMN28221.1"/>
    <property type="molecule type" value="Genomic_DNA"/>
</dbReference>
<reference evidence="2" key="1">
    <citation type="submission" date="2023-07" db="EMBL/GenBank/DDBJ databases">
        <title>draft genome sequence of fig (Ficus carica).</title>
        <authorList>
            <person name="Takahashi T."/>
            <person name="Nishimura K."/>
        </authorList>
    </citation>
    <scope>NUCLEOTIDE SEQUENCE</scope>
</reference>
<protein>
    <submittedName>
        <fullName evidence="2">Uncharacterized protein</fullName>
    </submittedName>
</protein>